<evidence type="ECO:0000256" key="7">
    <source>
        <dbReference type="SAM" id="Coils"/>
    </source>
</evidence>
<evidence type="ECO:0000256" key="2">
    <source>
        <dbReference type="ARBA" id="ARBA00022670"/>
    </source>
</evidence>
<sequence>MNLTRSFLLPVSAAFLLAGCGTAAIVSTPIENIDSVPLKVADLNENEFKTWPHADLIADTIPGMSVNKAYEELLKGRKGVKVIVGVVDSGVDIEHEDLKDVIWINEKEIPGNGIDDDGNGYVDDIHGWNFLGDAVHENMEYVRILKKGDDGSAEYKKAKAEYDKELQEAKMNKNQYEQILQMVKNADETVREELQKEDYTREDIEKLPSSNLKLVQAKAFLTNIMSVDTSLGSVKELKKELEEGIKHFSDQLNYNLNLDFDGRGPVGDNPDDITDTDYGNNNVIGPDKEEAKHGTHVSGIIAAARNNGLGMNGVANNVKIMAVRAVPGGDEYDKDIALAIRYAADNGAKIINTSFGKYYSPHPEWVRDAIKYAGEKDVLIVNAAGNESKDLDKTNVYPNDAVDNGDEIADNFLTVGALDYTYGPEMVAEFSNYGKNNVDVFAPGTKIWSAVPGSKYEFQQGTSMASPEVAGVAALIRSYYPDLTAPQVKKIIMHSGLTAKTNVILEGDPEKKQPFSEVSRSGRMVNAYNAIIMADKVSRKKLDL</sequence>
<proteinExistence type="inferred from homology"/>
<evidence type="ECO:0000256" key="4">
    <source>
        <dbReference type="ARBA" id="ARBA00022825"/>
    </source>
</evidence>
<dbReference type="InterPro" id="IPR023828">
    <property type="entry name" value="Peptidase_S8_Ser-AS"/>
</dbReference>
<dbReference type="PROSITE" id="PS51892">
    <property type="entry name" value="SUBTILASE"/>
    <property type="match status" value="1"/>
</dbReference>
<dbReference type="EMBL" id="RJTM01000008">
    <property type="protein sequence ID" value="RNL94018.1"/>
    <property type="molecule type" value="Genomic_DNA"/>
</dbReference>
<dbReference type="PROSITE" id="PS00137">
    <property type="entry name" value="SUBTILASE_HIS"/>
    <property type="match status" value="1"/>
</dbReference>
<feature type="signal peptide" evidence="8">
    <location>
        <begin position="1"/>
        <end position="23"/>
    </location>
</feature>
<evidence type="ECO:0000256" key="5">
    <source>
        <dbReference type="PROSITE-ProRule" id="PRU01240"/>
    </source>
</evidence>
<dbReference type="PRINTS" id="PR00723">
    <property type="entry name" value="SUBTILISIN"/>
</dbReference>
<feature type="domain" description="Peptidase S8/S53" evidence="9">
    <location>
        <begin position="81"/>
        <end position="496"/>
    </location>
</feature>
<dbReference type="AlphaFoldDB" id="A0A3N0F1G7"/>
<dbReference type="PROSITE" id="PS51257">
    <property type="entry name" value="PROKAR_LIPOPROTEIN"/>
    <property type="match status" value="1"/>
</dbReference>
<evidence type="ECO:0000313" key="10">
    <source>
        <dbReference type="EMBL" id="RNL94018.1"/>
    </source>
</evidence>
<feature type="active site" description="Charge relay system" evidence="5">
    <location>
        <position position="88"/>
    </location>
</feature>
<keyword evidence="11" id="KW-1185">Reference proteome</keyword>
<feature type="coiled-coil region" evidence="7">
    <location>
        <begin position="152"/>
        <end position="186"/>
    </location>
</feature>
<evidence type="ECO:0000256" key="8">
    <source>
        <dbReference type="SAM" id="SignalP"/>
    </source>
</evidence>
<gene>
    <name evidence="10" type="ORF">ED312_01805</name>
</gene>
<dbReference type="GO" id="GO:0004252">
    <property type="term" value="F:serine-type endopeptidase activity"/>
    <property type="evidence" value="ECO:0007669"/>
    <property type="project" value="UniProtKB-UniRule"/>
</dbReference>
<feature type="active site" description="Charge relay system" evidence="5">
    <location>
        <position position="293"/>
    </location>
</feature>
<dbReference type="Pfam" id="PF00082">
    <property type="entry name" value="Peptidase_S8"/>
    <property type="match status" value="1"/>
</dbReference>
<dbReference type="CDD" id="cd07483">
    <property type="entry name" value="Peptidases_S8_Subtilisin_Novo-like"/>
    <property type="match status" value="1"/>
</dbReference>
<feature type="active site" description="Charge relay system" evidence="5">
    <location>
        <position position="463"/>
    </location>
</feature>
<feature type="chain" id="PRO_5018281658" evidence="8">
    <location>
        <begin position="24"/>
        <end position="544"/>
    </location>
</feature>
<dbReference type="PIRSF" id="PIRSF037892">
    <property type="entry name" value="Subtilisin_rel_SRU_0565"/>
    <property type="match status" value="1"/>
</dbReference>
<dbReference type="PROSITE" id="PS00138">
    <property type="entry name" value="SUBTILASE_SER"/>
    <property type="match status" value="1"/>
</dbReference>
<evidence type="ECO:0000256" key="3">
    <source>
        <dbReference type="ARBA" id="ARBA00022801"/>
    </source>
</evidence>
<keyword evidence="2 5" id="KW-0645">Protease</keyword>
<dbReference type="PROSITE" id="PS00136">
    <property type="entry name" value="SUBTILASE_ASP"/>
    <property type="match status" value="1"/>
</dbReference>
<dbReference type="GO" id="GO:0006508">
    <property type="term" value="P:proteolysis"/>
    <property type="evidence" value="ECO:0007669"/>
    <property type="project" value="UniProtKB-KW"/>
</dbReference>
<evidence type="ECO:0000313" key="11">
    <source>
        <dbReference type="Proteomes" id="UP000267469"/>
    </source>
</evidence>
<dbReference type="InterPro" id="IPR051048">
    <property type="entry name" value="Peptidase_S8/S53_subtilisin"/>
</dbReference>
<dbReference type="InterPro" id="IPR017308">
    <property type="entry name" value="Pept_S8_subtilisin_bacteroid"/>
</dbReference>
<dbReference type="SUPFAM" id="SSF52743">
    <property type="entry name" value="Subtilisin-like"/>
    <property type="match status" value="1"/>
</dbReference>
<evidence type="ECO:0000256" key="1">
    <source>
        <dbReference type="ARBA" id="ARBA00011073"/>
    </source>
</evidence>
<keyword evidence="4 5" id="KW-0720">Serine protease</keyword>
<dbReference type="InterPro" id="IPR015500">
    <property type="entry name" value="Peptidase_S8_subtilisin-rel"/>
</dbReference>
<dbReference type="Gene3D" id="3.40.50.200">
    <property type="entry name" value="Peptidase S8/S53 domain"/>
    <property type="match status" value="2"/>
</dbReference>
<organism evidence="10 11">
    <name type="scientific">Sinomicrobium pectinilyticum</name>
    <dbReference type="NCBI Taxonomy" id="1084421"/>
    <lineage>
        <taxon>Bacteria</taxon>
        <taxon>Pseudomonadati</taxon>
        <taxon>Bacteroidota</taxon>
        <taxon>Flavobacteriia</taxon>
        <taxon>Flavobacteriales</taxon>
        <taxon>Flavobacteriaceae</taxon>
        <taxon>Sinomicrobium</taxon>
    </lineage>
</organism>
<dbReference type="InterPro" id="IPR034080">
    <property type="entry name" value="Protease_P7-like_dom"/>
</dbReference>
<dbReference type="PANTHER" id="PTHR43399">
    <property type="entry name" value="SUBTILISIN-RELATED"/>
    <property type="match status" value="1"/>
</dbReference>
<comment type="caution">
    <text evidence="10">The sequence shown here is derived from an EMBL/GenBank/DDBJ whole genome shotgun (WGS) entry which is preliminary data.</text>
</comment>
<dbReference type="PANTHER" id="PTHR43399:SF4">
    <property type="entry name" value="CELL WALL-ASSOCIATED PROTEASE"/>
    <property type="match status" value="1"/>
</dbReference>
<comment type="similarity">
    <text evidence="1 5 6">Belongs to the peptidase S8 family.</text>
</comment>
<accession>A0A3N0F1G7</accession>
<dbReference type="InterPro" id="IPR000209">
    <property type="entry name" value="Peptidase_S8/S53_dom"/>
</dbReference>
<dbReference type="RefSeq" id="WP_123214290.1">
    <property type="nucleotide sequence ID" value="NZ_RJTM01000008.1"/>
</dbReference>
<dbReference type="InterPro" id="IPR036852">
    <property type="entry name" value="Peptidase_S8/S53_dom_sf"/>
</dbReference>
<reference evidence="10 11" key="1">
    <citation type="submission" date="2018-10" db="EMBL/GenBank/DDBJ databases">
        <title>Sinomicrobium pectinilyticum sp. nov., a pectinase-producing bacterium isolated from alkaline and saline soil, and emended description of the genus Sinomicrobium.</title>
        <authorList>
            <person name="Cheng B."/>
            <person name="Li C."/>
            <person name="Lai Q."/>
            <person name="Du M."/>
            <person name="Shao Z."/>
            <person name="Xu P."/>
            <person name="Yang C."/>
        </authorList>
    </citation>
    <scope>NUCLEOTIDE SEQUENCE [LARGE SCALE GENOMIC DNA]</scope>
    <source>
        <strain evidence="10 11">5DNS001</strain>
    </source>
</reference>
<keyword evidence="3 5" id="KW-0378">Hydrolase</keyword>
<dbReference type="InterPro" id="IPR022398">
    <property type="entry name" value="Peptidase_S8_His-AS"/>
</dbReference>
<keyword evidence="8" id="KW-0732">Signal</keyword>
<dbReference type="Proteomes" id="UP000267469">
    <property type="component" value="Unassembled WGS sequence"/>
</dbReference>
<keyword evidence="7" id="KW-0175">Coiled coil</keyword>
<evidence type="ECO:0000259" key="9">
    <source>
        <dbReference type="Pfam" id="PF00082"/>
    </source>
</evidence>
<evidence type="ECO:0000256" key="6">
    <source>
        <dbReference type="RuleBase" id="RU003355"/>
    </source>
</evidence>
<dbReference type="OrthoDB" id="9798386at2"/>
<protein>
    <submittedName>
        <fullName evidence="10">Peptidase S8</fullName>
    </submittedName>
</protein>
<dbReference type="InterPro" id="IPR023827">
    <property type="entry name" value="Peptidase_S8_Asp-AS"/>
</dbReference>
<name>A0A3N0F1G7_SINP1</name>